<name>A0A438GWB5_VITVI</name>
<gene>
    <name evidence="2" type="ORF">CK203_053340</name>
</gene>
<protein>
    <submittedName>
        <fullName evidence="2">Uncharacterized protein</fullName>
    </submittedName>
</protein>
<organism evidence="2 3">
    <name type="scientific">Vitis vinifera</name>
    <name type="common">Grape</name>
    <dbReference type="NCBI Taxonomy" id="29760"/>
    <lineage>
        <taxon>Eukaryota</taxon>
        <taxon>Viridiplantae</taxon>
        <taxon>Streptophyta</taxon>
        <taxon>Embryophyta</taxon>
        <taxon>Tracheophyta</taxon>
        <taxon>Spermatophyta</taxon>
        <taxon>Magnoliopsida</taxon>
        <taxon>eudicotyledons</taxon>
        <taxon>Gunneridae</taxon>
        <taxon>Pentapetalae</taxon>
        <taxon>rosids</taxon>
        <taxon>Vitales</taxon>
        <taxon>Vitaceae</taxon>
        <taxon>Viteae</taxon>
        <taxon>Vitis</taxon>
    </lineage>
</organism>
<dbReference type="AlphaFoldDB" id="A0A438GWB5"/>
<evidence type="ECO:0000313" key="3">
    <source>
        <dbReference type="Proteomes" id="UP000288805"/>
    </source>
</evidence>
<evidence type="ECO:0000313" key="2">
    <source>
        <dbReference type="EMBL" id="RVW76500.1"/>
    </source>
</evidence>
<sequence length="122" mass="13716">MEIRGDKEASLQSRQIRWPKAEGRGDGAAGLGIITFGDGDGWEKQKNTSSFRVFFNEYLIHYQAPLESMEWTFPTHFAEARIAMECLFVAPHVSSLGWFQKWEEMKGGDSNVDSILGLEGGE</sequence>
<evidence type="ECO:0000256" key="1">
    <source>
        <dbReference type="SAM" id="MobiDB-lite"/>
    </source>
</evidence>
<reference evidence="2 3" key="1">
    <citation type="journal article" date="2018" name="PLoS Genet.">
        <title>Population sequencing reveals clonal diversity and ancestral inbreeding in the grapevine cultivar Chardonnay.</title>
        <authorList>
            <person name="Roach M.J."/>
            <person name="Johnson D.L."/>
            <person name="Bohlmann J."/>
            <person name="van Vuuren H.J."/>
            <person name="Jones S.J."/>
            <person name="Pretorius I.S."/>
            <person name="Schmidt S.A."/>
            <person name="Borneman A.R."/>
        </authorList>
    </citation>
    <scope>NUCLEOTIDE SEQUENCE [LARGE SCALE GENOMIC DNA]</scope>
    <source>
        <strain evidence="3">cv. Chardonnay</strain>
        <tissue evidence="2">Leaf</tissue>
    </source>
</reference>
<feature type="region of interest" description="Disordered" evidence="1">
    <location>
        <begin position="1"/>
        <end position="24"/>
    </location>
</feature>
<dbReference type="EMBL" id="QGNW01000328">
    <property type="protein sequence ID" value="RVW76500.1"/>
    <property type="molecule type" value="Genomic_DNA"/>
</dbReference>
<comment type="caution">
    <text evidence="2">The sequence shown here is derived from an EMBL/GenBank/DDBJ whole genome shotgun (WGS) entry which is preliminary data.</text>
</comment>
<dbReference type="Proteomes" id="UP000288805">
    <property type="component" value="Unassembled WGS sequence"/>
</dbReference>
<proteinExistence type="predicted"/>
<accession>A0A438GWB5</accession>